<feature type="chain" id="PRO_5012330101" description="Secreted protein" evidence="1">
    <location>
        <begin position="25"/>
        <end position="83"/>
    </location>
</feature>
<reference evidence="2" key="1">
    <citation type="journal article" date="2017" name="Parasit. Vectors">
        <title>Sialotranscriptomics of Rhipicephalus zambeziensis reveals intricate expression profiles of secretory proteins and suggests tight temporal transcriptional regulation during blood-feeding.</title>
        <authorList>
            <person name="de Castro M.H."/>
            <person name="de Klerk D."/>
            <person name="Pienaar R."/>
            <person name="Rees D.J.G."/>
            <person name="Mans B.J."/>
        </authorList>
    </citation>
    <scope>NUCLEOTIDE SEQUENCE</scope>
    <source>
        <tissue evidence="2">Salivary glands</tissue>
    </source>
</reference>
<evidence type="ECO:0008006" key="3">
    <source>
        <dbReference type="Google" id="ProtNLM"/>
    </source>
</evidence>
<protein>
    <recommendedName>
        <fullName evidence="3">Secreted protein</fullName>
    </recommendedName>
</protein>
<organism evidence="2">
    <name type="scientific">Rhipicephalus zambeziensis</name>
    <dbReference type="NCBI Taxonomy" id="60191"/>
    <lineage>
        <taxon>Eukaryota</taxon>
        <taxon>Metazoa</taxon>
        <taxon>Ecdysozoa</taxon>
        <taxon>Arthropoda</taxon>
        <taxon>Chelicerata</taxon>
        <taxon>Arachnida</taxon>
        <taxon>Acari</taxon>
        <taxon>Parasitiformes</taxon>
        <taxon>Ixodida</taxon>
        <taxon>Ixodoidea</taxon>
        <taxon>Ixodidae</taxon>
        <taxon>Rhipicephalinae</taxon>
        <taxon>Rhipicephalus</taxon>
        <taxon>Rhipicephalus</taxon>
    </lineage>
</organism>
<dbReference type="AlphaFoldDB" id="A0A224YKE9"/>
<proteinExistence type="predicted"/>
<feature type="signal peptide" evidence="1">
    <location>
        <begin position="1"/>
        <end position="24"/>
    </location>
</feature>
<evidence type="ECO:0000313" key="2">
    <source>
        <dbReference type="EMBL" id="MAA14444.1"/>
    </source>
</evidence>
<dbReference type="EMBL" id="GFPF01003298">
    <property type="protein sequence ID" value="MAA14444.1"/>
    <property type="molecule type" value="Transcribed_RNA"/>
</dbReference>
<name>A0A224YKE9_9ACAR</name>
<keyword evidence="1" id="KW-0732">Signal</keyword>
<evidence type="ECO:0000256" key="1">
    <source>
        <dbReference type="SAM" id="SignalP"/>
    </source>
</evidence>
<sequence>MSSIRFAFVFMLALTVLMKKPSSATHGSWSDSPPCVGVLCTNNRSACDHPCTCSEFFMNGMKRGRCSLNVTLSSPPPTSHRFR</sequence>
<accession>A0A224YKE9</accession>